<evidence type="ECO:0000256" key="2">
    <source>
        <dbReference type="ARBA" id="ARBA00022964"/>
    </source>
</evidence>
<dbReference type="Gene3D" id="2.60.120.620">
    <property type="entry name" value="q2cbj1_9rhob like domain"/>
    <property type="match status" value="1"/>
</dbReference>
<evidence type="ECO:0000259" key="4">
    <source>
        <dbReference type="SMART" id="SM00702"/>
    </source>
</evidence>
<dbReference type="EMBL" id="JAUSVS010000002">
    <property type="protein sequence ID" value="MDQ0464132.1"/>
    <property type="molecule type" value="Genomic_DNA"/>
</dbReference>
<dbReference type="InterPro" id="IPR006620">
    <property type="entry name" value="Pro_4_hyd_alph"/>
</dbReference>
<proteinExistence type="predicted"/>
<dbReference type="Pfam" id="PF13661">
    <property type="entry name" value="2OG-FeII_Oxy_4"/>
    <property type="match status" value="1"/>
</dbReference>
<dbReference type="PANTHER" id="PTHR12117:SF0">
    <property type="entry name" value="PROLYL 3-HYDROXYLASE OGFOD1"/>
    <property type="match status" value="1"/>
</dbReference>
<evidence type="ECO:0000313" key="6">
    <source>
        <dbReference type="Proteomes" id="UP001228905"/>
    </source>
</evidence>
<dbReference type="InterPro" id="IPR051842">
    <property type="entry name" value="uS12_prolyl_hydroxylase"/>
</dbReference>
<dbReference type="Proteomes" id="UP001228905">
    <property type="component" value="Unassembled WGS sequence"/>
</dbReference>
<keyword evidence="6" id="KW-1185">Reference proteome</keyword>
<accession>A0ABU0IT38</accession>
<keyword evidence="3" id="KW-0560">Oxidoreductase</keyword>
<dbReference type="SMART" id="SM00702">
    <property type="entry name" value="P4Hc"/>
    <property type="match status" value="1"/>
</dbReference>
<gene>
    <name evidence="5" type="ORF">QO010_001903</name>
</gene>
<sequence>MFGDAKPRLRLDPNLRPADYAPVFQRFGRLHIPGFLAPEDAAGLARAVAGSRAWRRSIRQSDDGTDLDVPLDEYMALDPARRAALELEAQTSARDAFRYMFDTVRIGQDIEAGRPVEPALAAAQTLVNSAGFLDFLRTLTGDQRIVYCDAMATRYRPGHFLTAHDDAAPGKHRLYAYVLNLTARWRADWGGLLLFLDEEDHVAEGYTPAFNALNIFRVPQRHAVSMVAPFAGEPRLSITGWVRSEMPA</sequence>
<dbReference type="RefSeq" id="WP_307348552.1">
    <property type="nucleotide sequence ID" value="NZ_JAUSVS010000002.1"/>
</dbReference>
<reference evidence="5 6" key="1">
    <citation type="submission" date="2023-07" db="EMBL/GenBank/DDBJ databases">
        <title>Genomic Encyclopedia of Type Strains, Phase IV (KMG-IV): sequencing the most valuable type-strain genomes for metagenomic binning, comparative biology and taxonomic classification.</title>
        <authorList>
            <person name="Goeker M."/>
        </authorList>
    </citation>
    <scope>NUCLEOTIDE SEQUENCE [LARGE SCALE GENOMIC DNA]</scope>
    <source>
        <strain evidence="5 6">DSM 18695</strain>
    </source>
</reference>
<evidence type="ECO:0000313" key="5">
    <source>
        <dbReference type="EMBL" id="MDQ0464132.1"/>
    </source>
</evidence>
<evidence type="ECO:0000256" key="3">
    <source>
        <dbReference type="ARBA" id="ARBA00023002"/>
    </source>
</evidence>
<evidence type="ECO:0000256" key="1">
    <source>
        <dbReference type="ARBA" id="ARBA00001961"/>
    </source>
</evidence>
<name>A0ABU0IT38_9CAUL</name>
<organism evidence="5 6">
    <name type="scientific">Caulobacter ginsengisoli</name>
    <dbReference type="NCBI Taxonomy" id="400775"/>
    <lineage>
        <taxon>Bacteria</taxon>
        <taxon>Pseudomonadati</taxon>
        <taxon>Pseudomonadota</taxon>
        <taxon>Alphaproteobacteria</taxon>
        <taxon>Caulobacterales</taxon>
        <taxon>Caulobacteraceae</taxon>
        <taxon>Caulobacter</taxon>
    </lineage>
</organism>
<dbReference type="PANTHER" id="PTHR12117">
    <property type="entry name" value="HISTONE ACETYLTRANSFERASE COMPLEX"/>
    <property type="match status" value="1"/>
</dbReference>
<comment type="cofactor">
    <cofactor evidence="1">
        <name>L-ascorbate</name>
        <dbReference type="ChEBI" id="CHEBI:38290"/>
    </cofactor>
</comment>
<comment type="caution">
    <text evidence="5">The sequence shown here is derived from an EMBL/GenBank/DDBJ whole genome shotgun (WGS) entry which is preliminary data.</text>
</comment>
<feature type="domain" description="Prolyl 4-hydroxylase alpha subunit" evidence="4">
    <location>
        <begin position="27"/>
        <end position="243"/>
    </location>
</feature>
<keyword evidence="2" id="KW-0223">Dioxygenase</keyword>
<dbReference type="InterPro" id="IPR039558">
    <property type="entry name" value="TPA1/OFD1_N"/>
</dbReference>
<protein>
    <submittedName>
        <fullName evidence="5">Rps23 Pro-64 3,4-dihydroxylase Tpa1-like proline 4-hydroxylase</fullName>
    </submittedName>
</protein>